<name>A0A7J8ZKR6_9ROSI</name>
<proteinExistence type="predicted"/>
<comment type="caution">
    <text evidence="1">The sequence shown here is derived from an EMBL/GenBank/DDBJ whole genome shotgun (WGS) entry which is preliminary data.</text>
</comment>
<accession>A0A7J8ZKR6</accession>
<dbReference type="AlphaFoldDB" id="A0A7J8ZKR6"/>
<sequence length="220" mass="25390">MSGIIDQVVVLDDEALKFDDTWVNFALKYFEHHLQKLKLNYRPLLVATYSTASFVGNWNVSTEVVANTKGFTDAMQEWNKKVFGNIFARKNELMTNLRKVQRSLELQGNSSLRSYKIDLKTAIEDILEIQGLRIEGMGWCYDEDMLKQHAIKFYLNLYMIDVSPPTKQFFYRGRFPALDNDDLGVFNAKVSIDEVRKAFYSMDLLKAPGADGLHAKFYQS</sequence>
<dbReference type="EMBL" id="JABEZV010000006">
    <property type="protein sequence ID" value="MBA0712275.1"/>
    <property type="molecule type" value="Genomic_DNA"/>
</dbReference>
<keyword evidence="2" id="KW-1185">Reference proteome</keyword>
<evidence type="ECO:0000313" key="1">
    <source>
        <dbReference type="EMBL" id="MBA0712275.1"/>
    </source>
</evidence>
<gene>
    <name evidence="1" type="ORF">Golax_011387</name>
</gene>
<evidence type="ECO:0000313" key="2">
    <source>
        <dbReference type="Proteomes" id="UP000593574"/>
    </source>
</evidence>
<organism evidence="1 2">
    <name type="scientific">Gossypium laxum</name>
    <dbReference type="NCBI Taxonomy" id="34288"/>
    <lineage>
        <taxon>Eukaryota</taxon>
        <taxon>Viridiplantae</taxon>
        <taxon>Streptophyta</taxon>
        <taxon>Embryophyta</taxon>
        <taxon>Tracheophyta</taxon>
        <taxon>Spermatophyta</taxon>
        <taxon>Magnoliopsida</taxon>
        <taxon>eudicotyledons</taxon>
        <taxon>Gunneridae</taxon>
        <taxon>Pentapetalae</taxon>
        <taxon>rosids</taxon>
        <taxon>malvids</taxon>
        <taxon>Malvales</taxon>
        <taxon>Malvaceae</taxon>
        <taxon>Malvoideae</taxon>
        <taxon>Gossypium</taxon>
    </lineage>
</organism>
<reference evidence="1 2" key="1">
    <citation type="journal article" date="2019" name="Genome Biol. Evol.">
        <title>Insights into the evolution of the New World diploid cottons (Gossypium, subgenus Houzingenia) based on genome sequencing.</title>
        <authorList>
            <person name="Grover C.E."/>
            <person name="Arick M.A. 2nd"/>
            <person name="Thrash A."/>
            <person name="Conover J.L."/>
            <person name="Sanders W.S."/>
            <person name="Peterson D.G."/>
            <person name="Frelichowski J.E."/>
            <person name="Scheffler J.A."/>
            <person name="Scheffler B.E."/>
            <person name="Wendel J.F."/>
        </authorList>
    </citation>
    <scope>NUCLEOTIDE SEQUENCE [LARGE SCALE GENOMIC DNA]</scope>
    <source>
        <strain evidence="1">4</strain>
        <tissue evidence="1">Leaf</tissue>
    </source>
</reference>
<protein>
    <submittedName>
        <fullName evidence="1">Uncharacterized protein</fullName>
    </submittedName>
</protein>
<dbReference type="Proteomes" id="UP000593574">
    <property type="component" value="Unassembled WGS sequence"/>
</dbReference>